<name>A0A841RMD4_9BACI</name>
<dbReference type="Proteomes" id="UP000572212">
    <property type="component" value="Unassembled WGS sequence"/>
</dbReference>
<proteinExistence type="predicted"/>
<sequence>MKIEQRIRSSIDANIKEDINRPSGNLKFDQMVQSKAAQLSQTELHRLMSELTNQGKRITRYRSLKDLAVYKRLVKKFIKEAVDHGVELKHFHGSMVTGDTRKLVIVEEIDEKLMELTEAVMDQEKGSVDLLAMIGEIKGLLINLYT</sequence>
<evidence type="ECO:0000313" key="2">
    <source>
        <dbReference type="Proteomes" id="UP000572212"/>
    </source>
</evidence>
<gene>
    <name evidence="1" type="ORF">GGQ92_002760</name>
</gene>
<dbReference type="SUPFAM" id="SSF158397">
    <property type="entry name" value="TM1646-like"/>
    <property type="match status" value="1"/>
</dbReference>
<evidence type="ECO:0000313" key="1">
    <source>
        <dbReference type="EMBL" id="MBB6513941.1"/>
    </source>
</evidence>
<dbReference type="Gene3D" id="1.20.120.490">
    <property type="entry name" value="Hypothetical protein TM1646-like domain"/>
    <property type="match status" value="1"/>
</dbReference>
<dbReference type="Pfam" id="PF03885">
    <property type="entry name" value="DUF327"/>
    <property type="match status" value="1"/>
</dbReference>
<reference evidence="1 2" key="1">
    <citation type="submission" date="2020-08" db="EMBL/GenBank/DDBJ databases">
        <title>Genomic Encyclopedia of Type Strains, Phase IV (KMG-IV): sequencing the most valuable type-strain genomes for metagenomic binning, comparative biology and taxonomic classification.</title>
        <authorList>
            <person name="Goeker M."/>
        </authorList>
    </citation>
    <scope>NUCLEOTIDE SEQUENCE [LARGE SCALE GENOMIC DNA]</scope>
    <source>
        <strain evidence="1 2">DSM 11805</strain>
    </source>
</reference>
<keyword evidence="2" id="KW-1185">Reference proteome</keyword>
<dbReference type="InterPro" id="IPR005585">
    <property type="entry name" value="DUF327"/>
</dbReference>
<comment type="caution">
    <text evidence="1">The sequence shown here is derived from an EMBL/GenBank/DDBJ whole genome shotgun (WGS) entry which is preliminary data.</text>
</comment>
<evidence type="ECO:0008006" key="3">
    <source>
        <dbReference type="Google" id="ProtNLM"/>
    </source>
</evidence>
<dbReference type="RefSeq" id="WP_184250051.1">
    <property type="nucleotide sequence ID" value="NZ_BAAACU010000061.1"/>
</dbReference>
<organism evidence="1 2">
    <name type="scientific">Gracilibacillus halotolerans</name>
    <dbReference type="NCBI Taxonomy" id="74386"/>
    <lineage>
        <taxon>Bacteria</taxon>
        <taxon>Bacillati</taxon>
        <taxon>Bacillota</taxon>
        <taxon>Bacilli</taxon>
        <taxon>Bacillales</taxon>
        <taxon>Bacillaceae</taxon>
        <taxon>Gracilibacillus</taxon>
    </lineage>
</organism>
<protein>
    <recommendedName>
        <fullName evidence="3">DUF327 domain-containing protein</fullName>
    </recommendedName>
</protein>
<dbReference type="EMBL" id="JACHON010000019">
    <property type="protein sequence ID" value="MBB6513941.1"/>
    <property type="molecule type" value="Genomic_DNA"/>
</dbReference>
<dbReference type="InterPro" id="IPR024042">
    <property type="entry name" value="TM1646-like_dom_sf"/>
</dbReference>
<dbReference type="AlphaFoldDB" id="A0A841RMD4"/>
<accession>A0A841RMD4</accession>